<gene>
    <name evidence="1" type="ORF">M097_1121</name>
</gene>
<organism evidence="1 2">
    <name type="scientific">Phocaeicola vulgatus str. 3775 SL</name>
    <name type="common">B</name>
    <name type="synonym">iv</name>
    <dbReference type="NCBI Taxonomy" id="1339350"/>
    <lineage>
        <taxon>Bacteria</taxon>
        <taxon>Pseudomonadati</taxon>
        <taxon>Bacteroidota</taxon>
        <taxon>Bacteroidia</taxon>
        <taxon>Bacteroidales</taxon>
        <taxon>Bacteroidaceae</taxon>
        <taxon>Phocaeicola</taxon>
    </lineage>
</organism>
<dbReference type="EMBL" id="JNHI01000005">
    <property type="protein sequence ID" value="KDS32248.1"/>
    <property type="molecule type" value="Genomic_DNA"/>
</dbReference>
<evidence type="ECO:0000313" key="2">
    <source>
        <dbReference type="Proteomes" id="UP000028134"/>
    </source>
</evidence>
<dbReference type="Proteomes" id="UP000028134">
    <property type="component" value="Unassembled WGS sequence"/>
</dbReference>
<sequence>MIIKLFKFRYFVSNRIYSAAKIDNKSIANKKQPASFFKINKKDGLIDKK</sequence>
<name>A0A078RA19_PHOVU</name>
<protein>
    <submittedName>
        <fullName evidence="1">Uncharacterized protein</fullName>
    </submittedName>
</protein>
<dbReference type="AlphaFoldDB" id="A0A078RA19"/>
<comment type="caution">
    <text evidence="1">The sequence shown here is derived from an EMBL/GenBank/DDBJ whole genome shotgun (WGS) entry which is preliminary data.</text>
</comment>
<proteinExistence type="predicted"/>
<evidence type="ECO:0000313" key="1">
    <source>
        <dbReference type="EMBL" id="KDS32248.1"/>
    </source>
</evidence>
<reference evidence="1 2" key="1">
    <citation type="submission" date="2014-04" db="EMBL/GenBank/DDBJ databases">
        <authorList>
            <person name="Sears C."/>
            <person name="Carroll K."/>
            <person name="Sack B.R."/>
            <person name="Qadri F."/>
            <person name="Myers L.L."/>
            <person name="Chung G.-T."/>
            <person name="Escheverria P."/>
            <person name="Fraser C.M."/>
            <person name="Sadzewicz L."/>
            <person name="Shefchek K.A."/>
            <person name="Tallon L."/>
            <person name="Das S.P."/>
            <person name="Daugherty S."/>
            <person name="Mongodin E.F."/>
        </authorList>
    </citation>
    <scope>NUCLEOTIDE SEQUENCE [LARGE SCALE GENOMIC DNA]</scope>
    <source>
        <strain evidence="2">3775 SL(B) 10 (iv)</strain>
    </source>
</reference>
<accession>A0A078RA19</accession>